<dbReference type="AlphaFoldDB" id="A0A1L3MJ19"/>
<dbReference type="SUPFAM" id="SSF55718">
    <property type="entry name" value="SCP-like"/>
    <property type="match status" value="1"/>
</dbReference>
<dbReference type="Pfam" id="PF02036">
    <property type="entry name" value="SCP2"/>
    <property type="match status" value="1"/>
</dbReference>
<dbReference type="RefSeq" id="WP_072625475.1">
    <property type="nucleotide sequence ID" value="NZ_CP013290.1"/>
</dbReference>
<dbReference type="Proteomes" id="UP000593998">
    <property type="component" value="Chromosome"/>
</dbReference>
<gene>
    <name evidence="2" type="ORF">ASJ30_12945</name>
    <name evidence="3" type="ORF">IGS73_14395</name>
</gene>
<protein>
    <submittedName>
        <fullName evidence="2">Acyl-CoA synthase</fullName>
    </submittedName>
    <submittedName>
        <fullName evidence="3">SCP2 sterol-binding domain-containing protein</fullName>
    </submittedName>
</protein>
<dbReference type="KEGG" id="jte:ASJ30_12945"/>
<name>A0A1L3MJ19_9MICO</name>
<reference evidence="3 5" key="2">
    <citation type="submission" date="2020-10" db="EMBL/GenBank/DDBJ databases">
        <title>Janibacter indicus TT2 genome sequence.</title>
        <authorList>
            <person name="Lee K."/>
            <person name="Ganzorig M."/>
        </authorList>
    </citation>
    <scope>NUCLEOTIDE SEQUENCE [LARGE SCALE GENOMIC DNA]</scope>
    <source>
        <strain evidence="3 5">TT2</strain>
    </source>
</reference>
<dbReference type="InterPro" id="IPR003033">
    <property type="entry name" value="SCP2_sterol-bd_dom"/>
</dbReference>
<evidence type="ECO:0000259" key="1">
    <source>
        <dbReference type="Pfam" id="PF02036"/>
    </source>
</evidence>
<evidence type="ECO:0000313" key="4">
    <source>
        <dbReference type="Proteomes" id="UP000182938"/>
    </source>
</evidence>
<evidence type="ECO:0000313" key="3">
    <source>
        <dbReference type="EMBL" id="QOK22269.1"/>
    </source>
</evidence>
<evidence type="ECO:0000313" key="5">
    <source>
        <dbReference type="Proteomes" id="UP000593998"/>
    </source>
</evidence>
<sequence>MELDPSTFDSMTPEEFARTVKQMSDKEISETMRGEHRGAVLDAVFGRFPELFRPDKAKGVAGTVQFRITGGPDEQPHDTYEIVIDEGTCAVSPEAGESYDASLMMAPPEFVKMATGRGNPTMLAMRGKIKVKGDIALAAKFPSLFDIPKA</sequence>
<keyword evidence="4" id="KW-1185">Reference proteome</keyword>
<dbReference type="PANTHER" id="PTHR10094">
    <property type="entry name" value="STEROL CARRIER PROTEIN 2 SCP-2 FAMILY PROTEIN"/>
    <property type="match status" value="1"/>
</dbReference>
<feature type="domain" description="SCP2" evidence="1">
    <location>
        <begin position="54"/>
        <end position="146"/>
    </location>
</feature>
<dbReference type="EMBL" id="CP013290">
    <property type="protein sequence ID" value="APH02322.1"/>
    <property type="molecule type" value="Genomic_DNA"/>
</dbReference>
<dbReference type="EMBL" id="CP062789">
    <property type="protein sequence ID" value="QOK22269.1"/>
    <property type="molecule type" value="Genomic_DNA"/>
</dbReference>
<accession>A0A1L3MJ19</accession>
<evidence type="ECO:0000313" key="2">
    <source>
        <dbReference type="EMBL" id="APH02322.1"/>
    </source>
</evidence>
<dbReference type="Gene3D" id="3.30.1050.10">
    <property type="entry name" value="SCP2 sterol-binding domain"/>
    <property type="match status" value="1"/>
</dbReference>
<dbReference type="GO" id="GO:0005829">
    <property type="term" value="C:cytosol"/>
    <property type="evidence" value="ECO:0007669"/>
    <property type="project" value="TreeGrafter"/>
</dbReference>
<proteinExistence type="predicted"/>
<dbReference type="InterPro" id="IPR036527">
    <property type="entry name" value="SCP2_sterol-bd_dom_sf"/>
</dbReference>
<organism evidence="2 4">
    <name type="scientific">Janibacter indicus</name>
    <dbReference type="NCBI Taxonomy" id="857417"/>
    <lineage>
        <taxon>Bacteria</taxon>
        <taxon>Bacillati</taxon>
        <taxon>Actinomycetota</taxon>
        <taxon>Actinomycetes</taxon>
        <taxon>Micrococcales</taxon>
        <taxon>Intrasporangiaceae</taxon>
        <taxon>Janibacter</taxon>
    </lineage>
</organism>
<dbReference type="Proteomes" id="UP000182938">
    <property type="component" value="Chromosome"/>
</dbReference>
<dbReference type="PANTHER" id="PTHR10094:SF25">
    <property type="entry name" value="SCP2 STEROL-BINDING DOMAIN-CONTAINING PROTEIN 1"/>
    <property type="match status" value="1"/>
</dbReference>
<reference evidence="2 4" key="1">
    <citation type="submission" date="2015-11" db="EMBL/GenBank/DDBJ databases">
        <authorList>
            <person name="Zhang Y."/>
            <person name="Guo Z."/>
        </authorList>
    </citation>
    <scope>NUCLEOTIDE SEQUENCE [LARGE SCALE GENOMIC DNA]</scope>
    <source>
        <strain evidence="2 4">YFY001</strain>
    </source>
</reference>